<dbReference type="SUPFAM" id="SSF101148">
    <property type="entry name" value="Plant invertase/pectin methylesterase inhibitor"/>
    <property type="match status" value="1"/>
</dbReference>
<sequence>MATFSPSSSPPIPPPFYTLLFEVPITICPIENICIKTVSGILPQHLGRQVIDVTRSYAARAYYKALELLSDPSDPNLKQVYSLSKEKVKSGQYGDLKGAATIVSGDVASCEQVLSTIPKQPSAIEIDNDDPERLRNILIAISGFLSGSV</sequence>
<name>A0A2G9GYB8_9LAMI</name>
<evidence type="ECO:0008006" key="3">
    <source>
        <dbReference type="Google" id="ProtNLM"/>
    </source>
</evidence>
<organism evidence="1 2">
    <name type="scientific">Handroanthus impetiginosus</name>
    <dbReference type="NCBI Taxonomy" id="429701"/>
    <lineage>
        <taxon>Eukaryota</taxon>
        <taxon>Viridiplantae</taxon>
        <taxon>Streptophyta</taxon>
        <taxon>Embryophyta</taxon>
        <taxon>Tracheophyta</taxon>
        <taxon>Spermatophyta</taxon>
        <taxon>Magnoliopsida</taxon>
        <taxon>eudicotyledons</taxon>
        <taxon>Gunneridae</taxon>
        <taxon>Pentapetalae</taxon>
        <taxon>asterids</taxon>
        <taxon>lamiids</taxon>
        <taxon>Lamiales</taxon>
        <taxon>Bignoniaceae</taxon>
        <taxon>Crescentiina</taxon>
        <taxon>Tabebuia alliance</taxon>
        <taxon>Handroanthus</taxon>
    </lineage>
</organism>
<dbReference type="EMBL" id="NKXS01003269">
    <property type="protein sequence ID" value="PIN10281.1"/>
    <property type="molecule type" value="Genomic_DNA"/>
</dbReference>
<dbReference type="Proteomes" id="UP000231279">
    <property type="component" value="Unassembled WGS sequence"/>
</dbReference>
<gene>
    <name evidence="1" type="ORF">CDL12_17128</name>
</gene>
<keyword evidence="2" id="KW-1185">Reference proteome</keyword>
<accession>A0A2G9GYB8</accession>
<reference evidence="2" key="1">
    <citation type="journal article" date="2018" name="Gigascience">
        <title>Genome assembly of the Pink Ipe (Handroanthus impetiginosus, Bignoniaceae), a highly valued, ecologically keystone Neotropical timber forest tree.</title>
        <authorList>
            <person name="Silva-Junior O.B."/>
            <person name="Grattapaglia D."/>
            <person name="Novaes E."/>
            <person name="Collevatti R.G."/>
        </authorList>
    </citation>
    <scope>NUCLEOTIDE SEQUENCE [LARGE SCALE GENOMIC DNA]</scope>
    <source>
        <strain evidence="2">cv. UFG-1</strain>
    </source>
</reference>
<evidence type="ECO:0000313" key="2">
    <source>
        <dbReference type="Proteomes" id="UP000231279"/>
    </source>
</evidence>
<dbReference type="InterPro" id="IPR035513">
    <property type="entry name" value="Invertase/methylesterase_inhib"/>
</dbReference>
<protein>
    <recommendedName>
        <fullName evidence="3">Pectinesterase inhibitor domain-containing protein</fullName>
    </recommendedName>
</protein>
<dbReference type="OrthoDB" id="909863at2759"/>
<evidence type="ECO:0000313" key="1">
    <source>
        <dbReference type="EMBL" id="PIN10281.1"/>
    </source>
</evidence>
<comment type="caution">
    <text evidence="1">The sequence shown here is derived from an EMBL/GenBank/DDBJ whole genome shotgun (WGS) entry which is preliminary data.</text>
</comment>
<dbReference type="AlphaFoldDB" id="A0A2G9GYB8"/>
<proteinExistence type="predicted"/>